<dbReference type="Gene3D" id="3.20.20.450">
    <property type="entry name" value="EAL domain"/>
    <property type="match status" value="1"/>
</dbReference>
<dbReference type="InterPro" id="IPR001633">
    <property type="entry name" value="EAL_dom"/>
</dbReference>
<evidence type="ECO:0000313" key="7">
    <source>
        <dbReference type="EMBL" id="MBT0665648.1"/>
    </source>
</evidence>
<dbReference type="FunFam" id="3.20.20.450:FF:000001">
    <property type="entry name" value="Cyclic di-GMP phosphodiesterase yahA"/>
    <property type="match status" value="1"/>
</dbReference>
<keyword evidence="2" id="KW-1133">Transmembrane helix</keyword>
<dbReference type="PROSITE" id="PS50887">
    <property type="entry name" value="GGDEF"/>
    <property type="match status" value="1"/>
</dbReference>
<dbReference type="PROSITE" id="PS50113">
    <property type="entry name" value="PAC"/>
    <property type="match status" value="1"/>
</dbReference>
<dbReference type="GO" id="GO:0071111">
    <property type="term" value="F:cyclic-guanylate-specific phosphodiesterase activity"/>
    <property type="evidence" value="ECO:0007669"/>
    <property type="project" value="UniProtKB-EC"/>
</dbReference>
<dbReference type="Proteomes" id="UP000811899">
    <property type="component" value="Unassembled WGS sequence"/>
</dbReference>
<proteinExistence type="predicted"/>
<dbReference type="InterPro" id="IPR035919">
    <property type="entry name" value="EAL_sf"/>
</dbReference>
<reference evidence="7 8" key="1">
    <citation type="submission" date="2021-05" db="EMBL/GenBank/DDBJ databases">
        <title>The draft genome of Geobacter pelophilus DSM 12255.</title>
        <authorList>
            <person name="Xu Z."/>
            <person name="Masuda Y."/>
            <person name="Itoh H."/>
            <person name="Senoo K."/>
        </authorList>
    </citation>
    <scope>NUCLEOTIDE SEQUENCE [LARGE SCALE GENOMIC DNA]</scope>
    <source>
        <strain evidence="7 8">DSM 12255</strain>
    </source>
</reference>
<sequence>MPSLNGNKGSARWFDILADRFRGVRNGRRAEPINGSEVRCHLVVKVRWLLLLFIGSYVVSAGSVFTFSRYGFFLSQEQKLILIGSVLSVAVYNLAYQFCYDRISRFRYADHFQILLDIFFVTALVHVSGGVSSWFWAVYLVVTIESAFLLKNKRDVWLLGAIGGGLFGALLVVEYYGVIDNVLMPFVAGELHHDYLYIALRWLWVAMLNTVAALVTTFLMGVIRTESQLLRESEERLLNFIDTANDLILCFTPEGQLVYANKALSKAMGYNKEEMLELQVSGSISSAGLRAYNAAVGHALKHGYSEIIETDLITKDGKIIPVEGSFTCSFRDNRPVAVWWICRDISERRLAQQQLYQLAHYDALTELPNRVLLYDRLKQARAYAHREGGTMAVIFLDLDRFKIINDTLGHPVGDRLLQSVAKRLSSCVREVDTAARIGGDEFVVILVNLREPSDAEKIASKILVALSAPHIIDAHELFITTSIGISLYPRDDEDVDNLIKKADIAMYASKSDGCNAYRFYEPNMDEHAHKRFVLENSLRKALEGNEFLLHYQPKVDISSGDITAFEALLRWNHPDLGLLSPAEFIPLAEETGLIIPIGEWVIRHVCAQNVVWQKEGLSNLRIAINLSGYQLQQQNFLEFVEESLTDTGLDPECLEFEITETVIMQNPDFTISMLNKLRDLGIHISIDDFGTGYSSLSHLKRFSVNTLKIDKTFVSEVESSATDAAIATAIIAMGSSLNLRVIAEGVETKGQLEFLKEKLCDEMQGYYFSRPMPPEKVTEFMRGKQIRNPETAA</sequence>
<feature type="domain" description="PAC" evidence="4">
    <location>
        <begin position="306"/>
        <end position="357"/>
    </location>
</feature>
<dbReference type="NCBIfam" id="TIGR00229">
    <property type="entry name" value="sensory_box"/>
    <property type="match status" value="1"/>
</dbReference>
<dbReference type="EMBL" id="JAHCVJ010000006">
    <property type="protein sequence ID" value="MBT0665648.1"/>
    <property type="molecule type" value="Genomic_DNA"/>
</dbReference>
<dbReference type="SUPFAM" id="SSF55073">
    <property type="entry name" value="Nucleotide cyclase"/>
    <property type="match status" value="1"/>
</dbReference>
<dbReference type="InterPro" id="IPR035965">
    <property type="entry name" value="PAS-like_dom_sf"/>
</dbReference>
<dbReference type="SUPFAM" id="SSF55785">
    <property type="entry name" value="PYP-like sensor domain (PAS domain)"/>
    <property type="match status" value="1"/>
</dbReference>
<dbReference type="FunFam" id="3.30.70.270:FF:000001">
    <property type="entry name" value="Diguanylate cyclase domain protein"/>
    <property type="match status" value="1"/>
</dbReference>
<dbReference type="CDD" id="cd01949">
    <property type="entry name" value="GGDEF"/>
    <property type="match status" value="1"/>
</dbReference>
<dbReference type="Gene3D" id="3.30.450.20">
    <property type="entry name" value="PAS domain"/>
    <property type="match status" value="1"/>
</dbReference>
<dbReference type="RefSeq" id="WP_214172420.1">
    <property type="nucleotide sequence ID" value="NZ_JAHCVJ010000006.1"/>
</dbReference>
<organism evidence="7 8">
    <name type="scientific">Geoanaerobacter pelophilus</name>
    <dbReference type="NCBI Taxonomy" id="60036"/>
    <lineage>
        <taxon>Bacteria</taxon>
        <taxon>Pseudomonadati</taxon>
        <taxon>Thermodesulfobacteriota</taxon>
        <taxon>Desulfuromonadia</taxon>
        <taxon>Geobacterales</taxon>
        <taxon>Geobacteraceae</taxon>
        <taxon>Geoanaerobacter</taxon>
    </lineage>
</organism>
<evidence type="ECO:0000313" key="8">
    <source>
        <dbReference type="Proteomes" id="UP000811899"/>
    </source>
</evidence>
<feature type="transmembrane region" description="Helical" evidence="2">
    <location>
        <begin position="80"/>
        <end position="96"/>
    </location>
</feature>
<dbReference type="PANTHER" id="PTHR44757">
    <property type="entry name" value="DIGUANYLATE CYCLASE DGCP"/>
    <property type="match status" value="1"/>
</dbReference>
<dbReference type="PANTHER" id="PTHR44757:SF2">
    <property type="entry name" value="BIOFILM ARCHITECTURE MAINTENANCE PROTEIN MBAA"/>
    <property type="match status" value="1"/>
</dbReference>
<feature type="domain" description="GGDEF" evidence="6">
    <location>
        <begin position="389"/>
        <end position="522"/>
    </location>
</feature>
<dbReference type="InterPro" id="IPR000160">
    <property type="entry name" value="GGDEF_dom"/>
</dbReference>
<dbReference type="SMART" id="SM00267">
    <property type="entry name" value="GGDEF"/>
    <property type="match status" value="1"/>
</dbReference>
<gene>
    <name evidence="7" type="ORF">KI809_15165</name>
</gene>
<keyword evidence="2" id="KW-0812">Transmembrane</keyword>
<evidence type="ECO:0000256" key="1">
    <source>
        <dbReference type="ARBA" id="ARBA00051114"/>
    </source>
</evidence>
<feature type="transmembrane region" description="Helical" evidence="2">
    <location>
        <begin position="199"/>
        <end position="223"/>
    </location>
</feature>
<feature type="domain" description="PAS" evidence="3">
    <location>
        <begin position="233"/>
        <end position="276"/>
    </location>
</feature>
<evidence type="ECO:0000259" key="5">
    <source>
        <dbReference type="PROSITE" id="PS50883"/>
    </source>
</evidence>
<evidence type="ECO:0000259" key="6">
    <source>
        <dbReference type="PROSITE" id="PS50887"/>
    </source>
</evidence>
<feature type="transmembrane region" description="Helical" evidence="2">
    <location>
        <begin position="48"/>
        <end position="68"/>
    </location>
</feature>
<dbReference type="PROSITE" id="PS50112">
    <property type="entry name" value="PAS"/>
    <property type="match status" value="1"/>
</dbReference>
<keyword evidence="8" id="KW-1185">Reference proteome</keyword>
<dbReference type="GO" id="GO:0071732">
    <property type="term" value="P:cellular response to nitric oxide"/>
    <property type="evidence" value="ECO:0007669"/>
    <property type="project" value="UniProtKB-ARBA"/>
</dbReference>
<accession>A0AAW4L9B7</accession>
<name>A0AAW4L9B7_9BACT</name>
<dbReference type="SMART" id="SM00052">
    <property type="entry name" value="EAL"/>
    <property type="match status" value="1"/>
</dbReference>
<protein>
    <submittedName>
        <fullName evidence="7">EAL domain-containing protein</fullName>
    </submittedName>
</protein>
<dbReference type="Pfam" id="PF00990">
    <property type="entry name" value="GGDEF"/>
    <property type="match status" value="1"/>
</dbReference>
<dbReference type="AlphaFoldDB" id="A0AAW4L9B7"/>
<dbReference type="InterPro" id="IPR000014">
    <property type="entry name" value="PAS"/>
</dbReference>
<keyword evidence="2" id="KW-0472">Membrane</keyword>
<dbReference type="CDD" id="cd00130">
    <property type="entry name" value="PAS"/>
    <property type="match status" value="1"/>
</dbReference>
<dbReference type="CDD" id="cd01948">
    <property type="entry name" value="EAL"/>
    <property type="match status" value="1"/>
</dbReference>
<dbReference type="Gene3D" id="3.30.70.270">
    <property type="match status" value="1"/>
</dbReference>
<evidence type="ECO:0000256" key="2">
    <source>
        <dbReference type="SAM" id="Phobius"/>
    </source>
</evidence>
<dbReference type="Pfam" id="PF00563">
    <property type="entry name" value="EAL"/>
    <property type="match status" value="1"/>
</dbReference>
<dbReference type="InterPro" id="IPR000700">
    <property type="entry name" value="PAS-assoc_C"/>
</dbReference>
<dbReference type="NCBIfam" id="TIGR00254">
    <property type="entry name" value="GGDEF"/>
    <property type="match status" value="1"/>
</dbReference>
<evidence type="ECO:0000259" key="4">
    <source>
        <dbReference type="PROSITE" id="PS50113"/>
    </source>
</evidence>
<dbReference type="PROSITE" id="PS50883">
    <property type="entry name" value="EAL"/>
    <property type="match status" value="1"/>
</dbReference>
<evidence type="ECO:0000259" key="3">
    <source>
        <dbReference type="PROSITE" id="PS50112"/>
    </source>
</evidence>
<comment type="catalytic activity">
    <reaction evidence="1">
        <text>3',3'-c-di-GMP + H2O = 5'-phosphoguanylyl(3'-&gt;5')guanosine + H(+)</text>
        <dbReference type="Rhea" id="RHEA:24902"/>
        <dbReference type="ChEBI" id="CHEBI:15377"/>
        <dbReference type="ChEBI" id="CHEBI:15378"/>
        <dbReference type="ChEBI" id="CHEBI:58754"/>
        <dbReference type="ChEBI" id="CHEBI:58805"/>
        <dbReference type="EC" id="3.1.4.52"/>
    </reaction>
    <physiologicalReaction direction="left-to-right" evidence="1">
        <dbReference type="Rhea" id="RHEA:24903"/>
    </physiologicalReaction>
</comment>
<dbReference type="InterPro" id="IPR052155">
    <property type="entry name" value="Biofilm_reg_signaling"/>
</dbReference>
<feature type="domain" description="EAL" evidence="5">
    <location>
        <begin position="531"/>
        <end position="785"/>
    </location>
</feature>
<feature type="transmembrane region" description="Helical" evidence="2">
    <location>
        <begin position="157"/>
        <end position="179"/>
    </location>
</feature>
<dbReference type="SUPFAM" id="SSF141868">
    <property type="entry name" value="EAL domain-like"/>
    <property type="match status" value="1"/>
</dbReference>
<dbReference type="Pfam" id="PF13426">
    <property type="entry name" value="PAS_9"/>
    <property type="match status" value="1"/>
</dbReference>
<dbReference type="InterPro" id="IPR029787">
    <property type="entry name" value="Nucleotide_cyclase"/>
</dbReference>
<comment type="caution">
    <text evidence="7">The sequence shown here is derived from an EMBL/GenBank/DDBJ whole genome shotgun (WGS) entry which is preliminary data.</text>
</comment>
<dbReference type="InterPro" id="IPR043128">
    <property type="entry name" value="Rev_trsase/Diguanyl_cyclase"/>
</dbReference>